<dbReference type="AlphaFoldDB" id="A0AAD8W163"/>
<evidence type="ECO:0000259" key="2">
    <source>
        <dbReference type="PROSITE" id="PS50181"/>
    </source>
</evidence>
<gene>
    <name evidence="3" type="ORF">QYE76_004199</name>
</gene>
<organism evidence="3 4">
    <name type="scientific">Lolium multiflorum</name>
    <name type="common">Italian ryegrass</name>
    <name type="synonym">Lolium perenne subsp. multiflorum</name>
    <dbReference type="NCBI Taxonomy" id="4521"/>
    <lineage>
        <taxon>Eukaryota</taxon>
        <taxon>Viridiplantae</taxon>
        <taxon>Streptophyta</taxon>
        <taxon>Embryophyta</taxon>
        <taxon>Tracheophyta</taxon>
        <taxon>Spermatophyta</taxon>
        <taxon>Magnoliopsida</taxon>
        <taxon>Liliopsida</taxon>
        <taxon>Poales</taxon>
        <taxon>Poaceae</taxon>
        <taxon>BOP clade</taxon>
        <taxon>Pooideae</taxon>
        <taxon>Poodae</taxon>
        <taxon>Poeae</taxon>
        <taxon>Poeae Chloroplast Group 2 (Poeae type)</taxon>
        <taxon>Loliodinae</taxon>
        <taxon>Loliinae</taxon>
        <taxon>Lolium</taxon>
    </lineage>
</organism>
<feature type="compositionally biased region" description="Basic residues" evidence="1">
    <location>
        <begin position="497"/>
        <end position="507"/>
    </location>
</feature>
<dbReference type="SUPFAM" id="SSF101898">
    <property type="entry name" value="NHL repeat"/>
    <property type="match status" value="2"/>
</dbReference>
<feature type="compositionally biased region" description="Basic residues" evidence="1">
    <location>
        <begin position="7"/>
        <end position="17"/>
    </location>
</feature>
<name>A0AAD8W163_LOLMU</name>
<comment type="caution">
    <text evidence="3">The sequence shown here is derived from an EMBL/GenBank/DDBJ whole genome shotgun (WGS) entry which is preliminary data.</text>
</comment>
<evidence type="ECO:0000313" key="4">
    <source>
        <dbReference type="Proteomes" id="UP001231189"/>
    </source>
</evidence>
<dbReference type="InterPro" id="IPR036047">
    <property type="entry name" value="F-box-like_dom_sf"/>
</dbReference>
<keyword evidence="4" id="KW-1185">Reference proteome</keyword>
<evidence type="ECO:0000313" key="3">
    <source>
        <dbReference type="EMBL" id="KAK1629884.1"/>
    </source>
</evidence>
<feature type="region of interest" description="Disordered" evidence="1">
    <location>
        <begin position="1"/>
        <end position="32"/>
    </location>
</feature>
<accession>A0AAD8W163</accession>
<feature type="compositionally biased region" description="Polar residues" evidence="1">
    <location>
        <begin position="19"/>
        <end position="32"/>
    </location>
</feature>
<dbReference type="Gene3D" id="1.20.1280.50">
    <property type="match status" value="1"/>
</dbReference>
<proteinExistence type="predicted"/>
<protein>
    <recommendedName>
        <fullName evidence="2">F-box domain-containing protein</fullName>
    </recommendedName>
</protein>
<dbReference type="InterPro" id="IPR001810">
    <property type="entry name" value="F-box_dom"/>
</dbReference>
<sequence>MAPPRKSAGKKTKRKTKTPSFSTLASSPSTVEPQAAAAETSSIDVLTEFVLEDILRRLSLADLLRAALASHRWRRLASRCLPRDPPLLGYFFHPAEVHVPFPERDPKIVETPAVFAPLDASSPRLSLDFAPDASRFLVYDAHQGLLLLEPSESVPKVVLPRFLVLDPATRRRTVLSPPPRDTVPDDRRWRSSRYYVGSALLSRAHPSKLCFEAVCFAIDGGHPRAWVASVDDGKCRWRALPRDEQVLVDFDPYWFEGRAVRAAGKIYWHICQSSRLLVLDPSTLRFSYLPAPNELFAHNRNPKYRIGETPDGRLCLVTDAEQQLQLWVRGKGDKGWIMERKIVDLLVLCDKLRGLPVDPMFRTLCVWPSDMDAGRTGKVFIKTWGFGRFSFHMDTGKMELLSTKRGKEYGHPMFAYFLAWPPAPCGVGGFARSQFTCFHFWGQCFCMLSPLTAFLGKLRVWGYGPMCDKKIDFENLLFRKKSKHHPQNPTMAPPRKSAGKKTKRKTKTPSSSTLVSSPPTVEPQPAAAAAAATASIDVLTEFVLEDILRRLSLTDLLRAALASHRWRRLVSRCLPRAPPLLGYFFHPTEVPPPFPEADSKIQHTPAVFLPLDLDASAPRLSLDFAPDAFRFELHDSHQGLLLLEPSERIRRAGGSLPRFLVLDPATRRRVLLPPPPPDTVPDDRRWRSSRYYVGSALLSRTHPTKLCFEAVCFAIDGGHPRAWVASVHDGKCSWRALPREEDVLVDFHPYWFEGRAVHAAGKIYWHICNSWRLLVLDPSTLRFAYLPVPDALSEHKYRVGETPDGRLCMVTDAEEELQLWARGDGRGSDNGWVLEKIIVDLAVFCDDAGVPDLPSDPTYRTHLVWPSDMDAGRTGKVFIKTWGFGRFSFHMDTGKIERLSTKRGKEYGHPIFAYFLPWPPAALRSDPDGR</sequence>
<dbReference type="EMBL" id="JAUUTY010000005">
    <property type="protein sequence ID" value="KAK1629884.1"/>
    <property type="molecule type" value="Genomic_DNA"/>
</dbReference>
<dbReference type="PROSITE" id="PS50181">
    <property type="entry name" value="FBOX"/>
    <property type="match status" value="1"/>
</dbReference>
<dbReference type="Pfam" id="PF00646">
    <property type="entry name" value="F-box"/>
    <property type="match status" value="2"/>
</dbReference>
<dbReference type="SMART" id="SM00256">
    <property type="entry name" value="FBOX"/>
    <property type="match status" value="2"/>
</dbReference>
<dbReference type="SUPFAM" id="SSF81383">
    <property type="entry name" value="F-box domain"/>
    <property type="match status" value="2"/>
</dbReference>
<feature type="domain" description="F-box" evidence="2">
    <location>
        <begin position="533"/>
        <end position="588"/>
    </location>
</feature>
<evidence type="ECO:0000256" key="1">
    <source>
        <dbReference type="SAM" id="MobiDB-lite"/>
    </source>
</evidence>
<feature type="region of interest" description="Disordered" evidence="1">
    <location>
        <begin position="482"/>
        <end position="522"/>
    </location>
</feature>
<dbReference type="PANTHER" id="PTHR33207">
    <property type="entry name" value="F-BOX DOMAIN CONTAINING PROTEIN-RELATED"/>
    <property type="match status" value="1"/>
</dbReference>
<dbReference type="InterPro" id="IPR056594">
    <property type="entry name" value="AT5G49610-like_b-prop"/>
</dbReference>
<dbReference type="Pfam" id="PF23635">
    <property type="entry name" value="Beta-prop_AT5G49610-like"/>
    <property type="match status" value="2"/>
</dbReference>
<dbReference type="CDD" id="cd09917">
    <property type="entry name" value="F-box_SF"/>
    <property type="match status" value="1"/>
</dbReference>
<dbReference type="Proteomes" id="UP001231189">
    <property type="component" value="Unassembled WGS sequence"/>
</dbReference>
<feature type="compositionally biased region" description="Low complexity" evidence="1">
    <location>
        <begin position="508"/>
        <end position="519"/>
    </location>
</feature>
<reference evidence="3" key="1">
    <citation type="submission" date="2023-07" db="EMBL/GenBank/DDBJ databases">
        <title>A chromosome-level genome assembly of Lolium multiflorum.</title>
        <authorList>
            <person name="Chen Y."/>
            <person name="Copetti D."/>
            <person name="Kolliker R."/>
            <person name="Studer B."/>
        </authorList>
    </citation>
    <scope>NUCLEOTIDE SEQUENCE</scope>
    <source>
        <strain evidence="3">02402/16</strain>
        <tissue evidence="3">Leaf</tissue>
    </source>
</reference>